<dbReference type="InterPro" id="IPR017853">
    <property type="entry name" value="GH"/>
</dbReference>
<dbReference type="InterPro" id="IPR013785">
    <property type="entry name" value="Aldolase_TIM"/>
</dbReference>
<dbReference type="InterPro" id="IPR013780">
    <property type="entry name" value="Glyco_hydro_b"/>
</dbReference>
<comment type="similarity">
    <text evidence="5">Belongs to the glycosyl hydrolase.</text>
</comment>
<feature type="domain" description="Glycosyl hydrolase family 36 N-terminal" evidence="8">
    <location>
        <begin position="30"/>
        <end position="287"/>
    </location>
</feature>
<dbReference type="EC" id="3.2.1.22" evidence="2 5"/>
<keyword evidence="4 5" id="KW-0326">Glycosidase</keyword>
<dbReference type="InterPro" id="IPR050985">
    <property type="entry name" value="Alpha-glycosidase_related"/>
</dbReference>
<dbReference type="PANTHER" id="PTHR43053">
    <property type="entry name" value="GLYCOSIDASE FAMILY 31"/>
    <property type="match status" value="1"/>
</dbReference>
<evidence type="ECO:0000256" key="2">
    <source>
        <dbReference type="ARBA" id="ARBA00012755"/>
    </source>
</evidence>
<gene>
    <name evidence="9" type="ORF">IAC96_12275</name>
</gene>
<dbReference type="InterPro" id="IPR031705">
    <property type="entry name" value="Glyco_hydro_36_C"/>
</dbReference>
<dbReference type="InterPro" id="IPR038417">
    <property type="entry name" value="Alpga-gal_N_sf"/>
</dbReference>
<feature type="active site" description="Nucleophile" evidence="6">
    <location>
        <position position="480"/>
    </location>
</feature>
<reference evidence="9" key="1">
    <citation type="submission" date="2020-10" db="EMBL/GenBank/DDBJ databases">
        <authorList>
            <person name="Gilroy R."/>
        </authorList>
    </citation>
    <scope>NUCLEOTIDE SEQUENCE</scope>
    <source>
        <strain evidence="9">ChiW13-3771</strain>
    </source>
</reference>
<evidence type="ECO:0000259" key="7">
    <source>
        <dbReference type="Pfam" id="PF16874"/>
    </source>
</evidence>
<dbReference type="Pfam" id="PF16874">
    <property type="entry name" value="Glyco_hydro_36C"/>
    <property type="match status" value="1"/>
</dbReference>
<dbReference type="PIRSF" id="PIRSF005536">
    <property type="entry name" value="Agal"/>
    <property type="match status" value="1"/>
</dbReference>
<dbReference type="Pfam" id="PF02065">
    <property type="entry name" value="Melibiase"/>
    <property type="match status" value="1"/>
</dbReference>
<dbReference type="Proteomes" id="UP000824201">
    <property type="component" value="Unassembled WGS sequence"/>
</dbReference>
<dbReference type="InterPro" id="IPR031704">
    <property type="entry name" value="Glyco_hydro_36_N"/>
</dbReference>
<accession>A0A9D1EG16</accession>
<protein>
    <recommendedName>
        <fullName evidence="2 5">Alpha-galactosidase</fullName>
        <ecNumber evidence="2 5">3.2.1.22</ecNumber>
    </recommendedName>
</protein>
<evidence type="ECO:0000256" key="1">
    <source>
        <dbReference type="ARBA" id="ARBA00001255"/>
    </source>
</evidence>
<dbReference type="PANTHER" id="PTHR43053:SF3">
    <property type="entry name" value="ALPHA-GALACTOSIDASE C-RELATED"/>
    <property type="match status" value="1"/>
</dbReference>
<evidence type="ECO:0000256" key="3">
    <source>
        <dbReference type="ARBA" id="ARBA00022801"/>
    </source>
</evidence>
<reference evidence="9" key="2">
    <citation type="journal article" date="2021" name="PeerJ">
        <title>Extensive microbial diversity within the chicken gut microbiome revealed by metagenomics and culture.</title>
        <authorList>
            <person name="Gilroy R."/>
            <person name="Ravi A."/>
            <person name="Getino M."/>
            <person name="Pursley I."/>
            <person name="Horton D.L."/>
            <person name="Alikhan N.F."/>
            <person name="Baker D."/>
            <person name="Gharbi K."/>
            <person name="Hall N."/>
            <person name="Watson M."/>
            <person name="Adriaenssens E.M."/>
            <person name="Foster-Nyarko E."/>
            <person name="Jarju S."/>
            <person name="Secka A."/>
            <person name="Antonio M."/>
            <person name="Oren A."/>
            <person name="Chaudhuri R.R."/>
            <person name="La Ragione R."/>
            <person name="Hildebrand F."/>
            <person name="Pallen M.J."/>
        </authorList>
    </citation>
    <scope>NUCLEOTIDE SEQUENCE</scope>
    <source>
        <strain evidence="9">ChiW13-3771</strain>
    </source>
</reference>
<dbReference type="GO" id="GO:0004557">
    <property type="term" value="F:alpha-galactosidase activity"/>
    <property type="evidence" value="ECO:0007669"/>
    <property type="project" value="UniProtKB-UniRule"/>
</dbReference>
<dbReference type="InterPro" id="IPR002252">
    <property type="entry name" value="Glyco_hydro_36"/>
</dbReference>
<dbReference type="Gene3D" id="2.60.40.1180">
    <property type="entry name" value="Golgi alpha-mannosidase II"/>
    <property type="match status" value="1"/>
</dbReference>
<dbReference type="FunFam" id="3.20.20.70:FF:000118">
    <property type="entry name" value="Alpha-galactosidase"/>
    <property type="match status" value="1"/>
</dbReference>
<feature type="domain" description="Glycosyl hydrolase family 36 C-terminal" evidence="7">
    <location>
        <begin position="652"/>
        <end position="727"/>
    </location>
</feature>
<dbReference type="EMBL" id="DVHN01000172">
    <property type="protein sequence ID" value="HIR89712.1"/>
    <property type="molecule type" value="Genomic_DNA"/>
</dbReference>
<evidence type="ECO:0000313" key="9">
    <source>
        <dbReference type="EMBL" id="HIR89712.1"/>
    </source>
</evidence>
<dbReference type="PRINTS" id="PR00743">
    <property type="entry name" value="GLHYDRLASE36"/>
</dbReference>
<organism evidence="9 10">
    <name type="scientific">Candidatus Fimimorpha faecalis</name>
    <dbReference type="NCBI Taxonomy" id="2840824"/>
    <lineage>
        <taxon>Bacteria</taxon>
        <taxon>Bacillati</taxon>
        <taxon>Bacillota</taxon>
        <taxon>Clostridia</taxon>
        <taxon>Eubacteriales</taxon>
        <taxon>Candidatus Fimimorpha</taxon>
    </lineage>
</organism>
<name>A0A9D1EG16_9FIRM</name>
<dbReference type="CDD" id="cd14791">
    <property type="entry name" value="GH36"/>
    <property type="match status" value="1"/>
</dbReference>
<feature type="active site" description="Proton donor" evidence="6">
    <location>
        <position position="550"/>
    </location>
</feature>
<dbReference type="SUPFAM" id="SSF51445">
    <property type="entry name" value="(Trans)glycosidases"/>
    <property type="match status" value="1"/>
</dbReference>
<evidence type="ECO:0000256" key="4">
    <source>
        <dbReference type="ARBA" id="ARBA00023295"/>
    </source>
</evidence>
<sequence>MAIVYNEKTGIFTLNTKNTTYQMAVDKYGTLLHQYYGIRILGEDLNSLFVKNDRGFSPNPHEAGEDRTYSLDTLLQEFSGYGDGDYRLPSICLVNGDGSYAFCGRVSGHRIYHGKYSVEKMPYLQEQDGDTVDTLEIYLTDKVTGVDVTLLYGVFEEKDVITRAVRITNHGTKKIVLEKAMSVMLDFIDSDYDFIHFGGRHAMEHEYHRQPVSYGIQSIGSTRGYSSHQHNPCAILCERGATEESGDCYGFILEYSGNFLCEVEKTQFRQMRLNMGIHSQQFSWNLEVGDVFHTPEVIMTYTDKGLTSLTHKFHDVLRSNLYRGKFMNQLRPVLLNSWEAVYFDFDEKKLLEIAKASLDMGAELFVVDDGWFTNRNSDRSGLGDWEVDLQKLPHGLGWLSEQVHQMGLKFGIWIEPEMVSQKSQLYKDHPNWAYMIPGRSPVQGREQLVLDLSREDVRDYLVEKMNGIIETSQADYVKWDANRHLCDVFSDRIYENRQGEILHRYILGLYDIMDRIILAHPNVLFEGCSGGGGRFDAGMLYYQPQIWGSDDTDAIARLKIQYGLSFVYPSQCIGSHVSVCPNHQTGRTVPLRTRAITAMHGTFGFELDPALLSEEEKKMCQEYAKIYKANAAIMLEGDYYRLSNPYEQNAYTAWMHVSKDKTKAVVSMVRTESQGNALIYYVKLKGLKNDAMYELQDGRKFSGAALRKYGLPITWDIKEYEAMQYYLKEVEE</sequence>
<dbReference type="Gene3D" id="2.70.98.60">
    <property type="entry name" value="alpha-galactosidase from lactobacil brevis"/>
    <property type="match status" value="1"/>
</dbReference>
<comment type="caution">
    <text evidence="9">The sequence shown here is derived from an EMBL/GenBank/DDBJ whole genome shotgun (WGS) entry which is preliminary data.</text>
</comment>
<evidence type="ECO:0000256" key="5">
    <source>
        <dbReference type="PIRNR" id="PIRNR005536"/>
    </source>
</evidence>
<dbReference type="AlphaFoldDB" id="A0A9D1EG16"/>
<dbReference type="GO" id="GO:0016052">
    <property type="term" value="P:carbohydrate catabolic process"/>
    <property type="evidence" value="ECO:0007669"/>
    <property type="project" value="InterPro"/>
</dbReference>
<evidence type="ECO:0000313" key="10">
    <source>
        <dbReference type="Proteomes" id="UP000824201"/>
    </source>
</evidence>
<dbReference type="Gene3D" id="3.20.20.70">
    <property type="entry name" value="Aldolase class I"/>
    <property type="match status" value="1"/>
</dbReference>
<proteinExistence type="inferred from homology"/>
<dbReference type="Pfam" id="PF16875">
    <property type="entry name" value="Glyco_hydro_36N"/>
    <property type="match status" value="1"/>
</dbReference>
<evidence type="ECO:0000259" key="8">
    <source>
        <dbReference type="Pfam" id="PF16875"/>
    </source>
</evidence>
<evidence type="ECO:0000256" key="6">
    <source>
        <dbReference type="PIRSR" id="PIRSR005536-1"/>
    </source>
</evidence>
<comment type="catalytic activity">
    <reaction evidence="1 5">
        <text>Hydrolysis of terminal, non-reducing alpha-D-galactose residues in alpha-D-galactosides, including galactose oligosaccharides, galactomannans and galactolipids.</text>
        <dbReference type="EC" id="3.2.1.22"/>
    </reaction>
</comment>
<keyword evidence="3 5" id="KW-0378">Hydrolase</keyword>